<keyword evidence="4" id="KW-0564">Palmitate</keyword>
<keyword evidence="5" id="KW-0449">Lipoprotein</keyword>
<keyword evidence="7" id="KW-1185">Reference proteome</keyword>
<evidence type="ECO:0000256" key="3">
    <source>
        <dbReference type="ARBA" id="ARBA00023136"/>
    </source>
</evidence>
<dbReference type="Proteomes" id="UP000278746">
    <property type="component" value="Unassembled WGS sequence"/>
</dbReference>
<keyword evidence="3" id="KW-0472">Membrane</keyword>
<comment type="caution">
    <text evidence="6">The sequence shown here is derived from an EMBL/GenBank/DDBJ whole genome shotgun (WGS) entry which is preliminary data.</text>
</comment>
<evidence type="ECO:0000256" key="1">
    <source>
        <dbReference type="ARBA" id="ARBA00022475"/>
    </source>
</evidence>
<dbReference type="AlphaFoldDB" id="A0A3M7TNE1"/>
<keyword evidence="2" id="KW-0732">Signal</keyword>
<evidence type="ECO:0000256" key="2">
    <source>
        <dbReference type="ARBA" id="ARBA00022729"/>
    </source>
</evidence>
<evidence type="ECO:0000256" key="4">
    <source>
        <dbReference type="ARBA" id="ARBA00023139"/>
    </source>
</evidence>
<dbReference type="SUPFAM" id="SSF53850">
    <property type="entry name" value="Periplasmic binding protein-like II"/>
    <property type="match status" value="1"/>
</dbReference>
<organism evidence="6 7">
    <name type="scientific">Alteribacter keqinensis</name>
    <dbReference type="NCBI Taxonomy" id="2483800"/>
    <lineage>
        <taxon>Bacteria</taxon>
        <taxon>Bacillati</taxon>
        <taxon>Bacillota</taxon>
        <taxon>Bacilli</taxon>
        <taxon>Bacillales</taxon>
        <taxon>Bacillaceae</taxon>
        <taxon>Alteribacter</taxon>
    </lineage>
</organism>
<gene>
    <name evidence="6" type="ORF">EBO34_15565</name>
</gene>
<dbReference type="PANTHER" id="PTHR43649:SF33">
    <property type="entry name" value="POLYGALACTURONAN_RHAMNOGALACTURONAN-BINDING PROTEIN YTCQ"/>
    <property type="match status" value="1"/>
</dbReference>
<reference evidence="6 7" key="1">
    <citation type="submission" date="2018-10" db="EMBL/GenBank/DDBJ databases">
        <title>Bacillus Keqinensis sp. nov., a moderately halophilic bacterium isolated from a saline-alkaline lake.</title>
        <authorList>
            <person name="Wang H."/>
        </authorList>
    </citation>
    <scope>NUCLEOTIDE SEQUENCE [LARGE SCALE GENOMIC DNA]</scope>
    <source>
        <strain evidence="6 7">KQ-3</strain>
    </source>
</reference>
<protein>
    <submittedName>
        <fullName evidence="6">Extracellular solute-binding protein</fullName>
    </submittedName>
</protein>
<dbReference type="PROSITE" id="PS51257">
    <property type="entry name" value="PROKAR_LIPOPROTEIN"/>
    <property type="match status" value="1"/>
</dbReference>
<evidence type="ECO:0000313" key="7">
    <source>
        <dbReference type="Proteomes" id="UP000278746"/>
    </source>
</evidence>
<name>A0A3M7TNE1_9BACI</name>
<dbReference type="EMBL" id="RHIB01000003">
    <property type="protein sequence ID" value="RNA66636.1"/>
    <property type="molecule type" value="Genomic_DNA"/>
</dbReference>
<dbReference type="RefSeq" id="WP_122900276.1">
    <property type="nucleotide sequence ID" value="NZ_RHIB01000003.1"/>
</dbReference>
<accession>A0A3M7TNE1</accession>
<sequence length="409" mass="45487">MKTKPWFAGGLLAGAAMLAGCGEDAGDGTVQLEFFSNKTENTGTYQALIEEFEEQHPGIEVNLYAPPDAETVLRTRLVKDDMPDLLAIAGSALYGELVSAGMLQDYEGDPVLDNIQESYLGMLEELEGSDTPGIHGVPFAANANTVIYNKEMMEELGGDIPETWDEFIELLEMAEEAEEIPILFTLQEAWTIMPAWNALAGNLQPERFAERKSEGELTFANTHVEVTEKLEELLEYGHSRMHGIGYNDGNREFSQGNGLLYFQGNWAVPEILSLNPDMELGVFALPVTNNPEENKLVSGVDVLLTALEDTDHPEETDAFISFLLEEGPSTQYMEEQAAFSVLQGVVTDDPAMEGIADHFENDQITSFPDHFYLPGMGVENMVQGFTYGEDRHEFLSQLDRTWDQIQLRY</sequence>
<evidence type="ECO:0000256" key="5">
    <source>
        <dbReference type="ARBA" id="ARBA00023288"/>
    </source>
</evidence>
<dbReference type="PANTHER" id="PTHR43649">
    <property type="entry name" value="ARABINOSE-BINDING PROTEIN-RELATED"/>
    <property type="match status" value="1"/>
</dbReference>
<dbReference type="OrthoDB" id="9798191at2"/>
<keyword evidence="1" id="KW-1003">Cell membrane</keyword>
<dbReference type="Gene3D" id="3.40.190.10">
    <property type="entry name" value="Periplasmic binding protein-like II"/>
    <property type="match status" value="2"/>
</dbReference>
<evidence type="ECO:0000313" key="6">
    <source>
        <dbReference type="EMBL" id="RNA66636.1"/>
    </source>
</evidence>
<dbReference type="Pfam" id="PF01547">
    <property type="entry name" value="SBP_bac_1"/>
    <property type="match status" value="1"/>
</dbReference>
<proteinExistence type="predicted"/>
<dbReference type="InterPro" id="IPR050490">
    <property type="entry name" value="Bact_solute-bd_prot1"/>
</dbReference>
<dbReference type="InterPro" id="IPR006059">
    <property type="entry name" value="SBP"/>
</dbReference>